<evidence type="ECO:0000313" key="3">
    <source>
        <dbReference type="Proteomes" id="UP000824890"/>
    </source>
</evidence>
<protein>
    <submittedName>
        <fullName evidence="2">Uncharacterized protein</fullName>
    </submittedName>
</protein>
<feature type="region of interest" description="Disordered" evidence="1">
    <location>
        <begin position="72"/>
        <end position="107"/>
    </location>
</feature>
<evidence type="ECO:0000256" key="1">
    <source>
        <dbReference type="SAM" id="MobiDB-lite"/>
    </source>
</evidence>
<accession>A0ABQ8DWZ5</accession>
<dbReference type="EMBL" id="JAGKQM010000003">
    <property type="protein sequence ID" value="KAH0933753.1"/>
    <property type="molecule type" value="Genomic_DNA"/>
</dbReference>
<reference evidence="2 3" key="1">
    <citation type="submission" date="2021-05" db="EMBL/GenBank/DDBJ databases">
        <title>Genome Assembly of Synthetic Allotetraploid Brassica napus Reveals Homoeologous Exchanges between Subgenomes.</title>
        <authorList>
            <person name="Davis J.T."/>
        </authorList>
    </citation>
    <scope>NUCLEOTIDE SEQUENCE [LARGE SCALE GENOMIC DNA]</scope>
    <source>
        <strain evidence="3">cv. Da-Ae</strain>
        <tissue evidence="2">Seedling</tissue>
    </source>
</reference>
<keyword evidence="3" id="KW-1185">Reference proteome</keyword>
<organism evidence="2 3">
    <name type="scientific">Brassica napus</name>
    <name type="common">Rape</name>
    <dbReference type="NCBI Taxonomy" id="3708"/>
    <lineage>
        <taxon>Eukaryota</taxon>
        <taxon>Viridiplantae</taxon>
        <taxon>Streptophyta</taxon>
        <taxon>Embryophyta</taxon>
        <taxon>Tracheophyta</taxon>
        <taxon>Spermatophyta</taxon>
        <taxon>Magnoliopsida</taxon>
        <taxon>eudicotyledons</taxon>
        <taxon>Gunneridae</taxon>
        <taxon>Pentapetalae</taxon>
        <taxon>rosids</taxon>
        <taxon>malvids</taxon>
        <taxon>Brassicales</taxon>
        <taxon>Brassicaceae</taxon>
        <taxon>Brassiceae</taxon>
        <taxon>Brassica</taxon>
    </lineage>
</organism>
<name>A0ABQ8DWZ5_BRANA</name>
<evidence type="ECO:0000313" key="2">
    <source>
        <dbReference type="EMBL" id="KAH0933753.1"/>
    </source>
</evidence>
<sequence>MVLGSSLKPPFMYAKKTLCSSPIVTTNVVHRVIESSHLYSCWYYRNRDVDESDVGAAAFHHHWTLESSQSTGDLHRYHKPYNSHPKPSTLVHGSHRSPRKKMEEDRELTEKFTTYKYLKRNF</sequence>
<dbReference type="Proteomes" id="UP000824890">
    <property type="component" value="Unassembled WGS sequence"/>
</dbReference>
<proteinExistence type="predicted"/>
<comment type="caution">
    <text evidence="2">The sequence shown here is derived from an EMBL/GenBank/DDBJ whole genome shotgun (WGS) entry which is preliminary data.</text>
</comment>
<gene>
    <name evidence="2" type="ORF">HID58_010870</name>
</gene>